<sequence length="187" mass="21005">MIICLGPICFPIWHILPVLFLLFAKARSVFCWLFGYPQPGAEEGKDKIEGGDEDKNVDGAVKAEEDGGNDTGLRQRKKNPEVLKVESTEHWERLLKESKDMCEPLVVDFTARWCKPCKQVAPFFEELNKKHRGIFVSVDVDDLDAVAAEAGVTAMPTFQVYKRGKKVKEVTGAFKEDLENLVVSQCT</sequence>
<dbReference type="Gene3D" id="3.40.30.10">
    <property type="entry name" value="Glutaredoxin"/>
    <property type="match status" value="1"/>
</dbReference>
<evidence type="ECO:0000313" key="4">
    <source>
        <dbReference type="EMBL" id="EKX51767.1"/>
    </source>
</evidence>
<dbReference type="AlphaFoldDB" id="L1JTP3"/>
<feature type="domain" description="Thioredoxin" evidence="3">
    <location>
        <begin position="73"/>
        <end position="187"/>
    </location>
</feature>
<dbReference type="InterPro" id="IPR050620">
    <property type="entry name" value="Thioredoxin_H-type-like"/>
</dbReference>
<dbReference type="OMA" id="GATWCKP"/>
<feature type="region of interest" description="Disordered" evidence="2">
    <location>
        <begin position="43"/>
        <end position="77"/>
    </location>
</feature>
<dbReference type="KEGG" id="gtt:GUITHDRAFT_84862"/>
<name>L1JTP3_GUITC</name>
<keyword evidence="1" id="KW-1015">Disulfide bond</keyword>
<dbReference type="Proteomes" id="UP000011087">
    <property type="component" value="Unassembled WGS sequence"/>
</dbReference>
<evidence type="ECO:0000313" key="6">
    <source>
        <dbReference type="Proteomes" id="UP000011087"/>
    </source>
</evidence>
<dbReference type="HOGENOM" id="CLU_130692_0_0_1"/>
<dbReference type="PANTHER" id="PTHR10438:SF463">
    <property type="entry name" value="THIOREDOXIN"/>
    <property type="match status" value="1"/>
</dbReference>
<gene>
    <name evidence="4" type="primary">TrxH</name>
    <name evidence="4" type="ORF">GUITHDRAFT_84862</name>
</gene>
<keyword evidence="6" id="KW-1185">Reference proteome</keyword>
<dbReference type="Pfam" id="PF00085">
    <property type="entry name" value="Thioredoxin"/>
    <property type="match status" value="1"/>
</dbReference>
<evidence type="ECO:0000256" key="1">
    <source>
        <dbReference type="ARBA" id="ARBA00023157"/>
    </source>
</evidence>
<dbReference type="EMBL" id="JH992974">
    <property type="protein sequence ID" value="EKX51767.1"/>
    <property type="molecule type" value="Genomic_DNA"/>
</dbReference>
<dbReference type="EnsemblProtists" id="EKX51767">
    <property type="protein sequence ID" value="EKX51767"/>
    <property type="gene ID" value="GUITHDRAFT_84862"/>
</dbReference>
<dbReference type="PRINTS" id="PR00421">
    <property type="entry name" value="THIOREDOXIN"/>
</dbReference>
<reference evidence="5" key="3">
    <citation type="submission" date="2016-03" db="UniProtKB">
        <authorList>
            <consortium name="EnsemblProtists"/>
        </authorList>
    </citation>
    <scope>IDENTIFICATION</scope>
</reference>
<dbReference type="STRING" id="905079.L1JTP3"/>
<accession>L1JTP3</accession>
<dbReference type="RefSeq" id="XP_005838747.1">
    <property type="nucleotide sequence ID" value="XM_005838690.1"/>
</dbReference>
<proteinExistence type="predicted"/>
<dbReference type="eggNOG" id="KOG0907">
    <property type="taxonomic scope" value="Eukaryota"/>
</dbReference>
<organism evidence="4">
    <name type="scientific">Guillardia theta (strain CCMP2712)</name>
    <name type="common">Cryptophyte</name>
    <dbReference type="NCBI Taxonomy" id="905079"/>
    <lineage>
        <taxon>Eukaryota</taxon>
        <taxon>Cryptophyceae</taxon>
        <taxon>Pyrenomonadales</taxon>
        <taxon>Geminigeraceae</taxon>
        <taxon>Guillardia</taxon>
    </lineage>
</organism>
<evidence type="ECO:0000256" key="2">
    <source>
        <dbReference type="SAM" id="MobiDB-lite"/>
    </source>
</evidence>
<dbReference type="OrthoDB" id="2121326at2759"/>
<dbReference type="InterPro" id="IPR036249">
    <property type="entry name" value="Thioredoxin-like_sf"/>
</dbReference>
<dbReference type="CDD" id="cd02947">
    <property type="entry name" value="TRX_family"/>
    <property type="match status" value="1"/>
</dbReference>
<dbReference type="SUPFAM" id="SSF52833">
    <property type="entry name" value="Thioredoxin-like"/>
    <property type="match status" value="1"/>
</dbReference>
<dbReference type="PaxDb" id="55529-EKX51767"/>
<reference evidence="4 6" key="1">
    <citation type="journal article" date="2012" name="Nature">
        <title>Algal genomes reveal evolutionary mosaicism and the fate of nucleomorphs.</title>
        <authorList>
            <consortium name="DOE Joint Genome Institute"/>
            <person name="Curtis B.A."/>
            <person name="Tanifuji G."/>
            <person name="Burki F."/>
            <person name="Gruber A."/>
            <person name="Irimia M."/>
            <person name="Maruyama S."/>
            <person name="Arias M.C."/>
            <person name="Ball S.G."/>
            <person name="Gile G.H."/>
            <person name="Hirakawa Y."/>
            <person name="Hopkins J.F."/>
            <person name="Kuo A."/>
            <person name="Rensing S.A."/>
            <person name="Schmutz J."/>
            <person name="Symeonidi A."/>
            <person name="Elias M."/>
            <person name="Eveleigh R.J."/>
            <person name="Herman E.K."/>
            <person name="Klute M.J."/>
            <person name="Nakayama T."/>
            <person name="Obornik M."/>
            <person name="Reyes-Prieto A."/>
            <person name="Armbrust E.V."/>
            <person name="Aves S.J."/>
            <person name="Beiko R.G."/>
            <person name="Coutinho P."/>
            <person name="Dacks J.B."/>
            <person name="Durnford D.G."/>
            <person name="Fast N.M."/>
            <person name="Green B.R."/>
            <person name="Grisdale C.J."/>
            <person name="Hempel F."/>
            <person name="Henrissat B."/>
            <person name="Hoppner M.P."/>
            <person name="Ishida K."/>
            <person name="Kim E."/>
            <person name="Koreny L."/>
            <person name="Kroth P.G."/>
            <person name="Liu Y."/>
            <person name="Malik S.B."/>
            <person name="Maier U.G."/>
            <person name="McRose D."/>
            <person name="Mock T."/>
            <person name="Neilson J.A."/>
            <person name="Onodera N.T."/>
            <person name="Poole A.M."/>
            <person name="Pritham E.J."/>
            <person name="Richards T.A."/>
            <person name="Rocap G."/>
            <person name="Roy S.W."/>
            <person name="Sarai C."/>
            <person name="Schaack S."/>
            <person name="Shirato S."/>
            <person name="Slamovits C.H."/>
            <person name="Spencer D.F."/>
            <person name="Suzuki S."/>
            <person name="Worden A.Z."/>
            <person name="Zauner S."/>
            <person name="Barry K."/>
            <person name="Bell C."/>
            <person name="Bharti A.K."/>
            <person name="Crow J.A."/>
            <person name="Grimwood J."/>
            <person name="Kramer R."/>
            <person name="Lindquist E."/>
            <person name="Lucas S."/>
            <person name="Salamov A."/>
            <person name="McFadden G.I."/>
            <person name="Lane C.E."/>
            <person name="Keeling P.J."/>
            <person name="Gray M.W."/>
            <person name="Grigoriev I.V."/>
            <person name="Archibald J.M."/>
        </authorList>
    </citation>
    <scope>NUCLEOTIDE SEQUENCE</scope>
    <source>
        <strain evidence="4 6">CCMP2712</strain>
    </source>
</reference>
<evidence type="ECO:0000259" key="3">
    <source>
        <dbReference type="PROSITE" id="PS51352"/>
    </source>
</evidence>
<dbReference type="PROSITE" id="PS51352">
    <property type="entry name" value="THIOREDOXIN_2"/>
    <property type="match status" value="1"/>
</dbReference>
<feature type="compositionally biased region" description="Basic and acidic residues" evidence="2">
    <location>
        <begin position="43"/>
        <end position="65"/>
    </location>
</feature>
<dbReference type="InterPro" id="IPR013766">
    <property type="entry name" value="Thioredoxin_domain"/>
</dbReference>
<evidence type="ECO:0000313" key="5">
    <source>
        <dbReference type="EnsemblProtists" id="EKX51767"/>
    </source>
</evidence>
<protein>
    <submittedName>
        <fullName evidence="4">Thioredoxin h</fullName>
    </submittedName>
</protein>
<dbReference type="PANTHER" id="PTHR10438">
    <property type="entry name" value="THIOREDOXIN"/>
    <property type="match status" value="1"/>
</dbReference>
<dbReference type="FunFam" id="3.40.30.10:FF:000245">
    <property type="entry name" value="Thioredoxin"/>
    <property type="match status" value="1"/>
</dbReference>
<dbReference type="GeneID" id="17308552"/>
<reference evidence="6" key="2">
    <citation type="submission" date="2012-11" db="EMBL/GenBank/DDBJ databases">
        <authorList>
            <person name="Kuo A."/>
            <person name="Curtis B.A."/>
            <person name="Tanifuji G."/>
            <person name="Burki F."/>
            <person name="Gruber A."/>
            <person name="Irimia M."/>
            <person name="Maruyama S."/>
            <person name="Arias M.C."/>
            <person name="Ball S.G."/>
            <person name="Gile G.H."/>
            <person name="Hirakawa Y."/>
            <person name="Hopkins J.F."/>
            <person name="Rensing S.A."/>
            <person name="Schmutz J."/>
            <person name="Symeonidi A."/>
            <person name="Elias M."/>
            <person name="Eveleigh R.J."/>
            <person name="Herman E.K."/>
            <person name="Klute M.J."/>
            <person name="Nakayama T."/>
            <person name="Obornik M."/>
            <person name="Reyes-Prieto A."/>
            <person name="Armbrust E.V."/>
            <person name="Aves S.J."/>
            <person name="Beiko R.G."/>
            <person name="Coutinho P."/>
            <person name="Dacks J.B."/>
            <person name="Durnford D.G."/>
            <person name="Fast N.M."/>
            <person name="Green B.R."/>
            <person name="Grisdale C."/>
            <person name="Hempe F."/>
            <person name="Henrissat B."/>
            <person name="Hoppner M.P."/>
            <person name="Ishida K.-I."/>
            <person name="Kim E."/>
            <person name="Koreny L."/>
            <person name="Kroth P.G."/>
            <person name="Liu Y."/>
            <person name="Malik S.-B."/>
            <person name="Maier U.G."/>
            <person name="McRose D."/>
            <person name="Mock T."/>
            <person name="Neilson J.A."/>
            <person name="Onodera N.T."/>
            <person name="Poole A.M."/>
            <person name="Pritham E.J."/>
            <person name="Richards T.A."/>
            <person name="Rocap G."/>
            <person name="Roy S.W."/>
            <person name="Sarai C."/>
            <person name="Schaack S."/>
            <person name="Shirato S."/>
            <person name="Slamovits C.H."/>
            <person name="Spencer D.F."/>
            <person name="Suzuki S."/>
            <person name="Worden A.Z."/>
            <person name="Zauner S."/>
            <person name="Barry K."/>
            <person name="Bell C."/>
            <person name="Bharti A.K."/>
            <person name="Crow J.A."/>
            <person name="Grimwood J."/>
            <person name="Kramer R."/>
            <person name="Lindquist E."/>
            <person name="Lucas S."/>
            <person name="Salamov A."/>
            <person name="McFadden G.I."/>
            <person name="Lane C.E."/>
            <person name="Keeling P.J."/>
            <person name="Gray M.W."/>
            <person name="Grigoriev I.V."/>
            <person name="Archibald J.M."/>
        </authorList>
    </citation>
    <scope>NUCLEOTIDE SEQUENCE</scope>
    <source>
        <strain evidence="6">CCMP2712</strain>
    </source>
</reference>